<protein>
    <submittedName>
        <fullName evidence="1">Uncharacterized protein</fullName>
    </submittedName>
</protein>
<evidence type="ECO:0000313" key="1">
    <source>
        <dbReference type="EMBL" id="KKM61968.1"/>
    </source>
</evidence>
<dbReference type="EMBL" id="LAZR01011388">
    <property type="protein sequence ID" value="KKM61968.1"/>
    <property type="molecule type" value="Genomic_DNA"/>
</dbReference>
<comment type="caution">
    <text evidence="1">The sequence shown here is derived from an EMBL/GenBank/DDBJ whole genome shotgun (WGS) entry which is preliminary data.</text>
</comment>
<accession>A0A0F9IXG6</accession>
<proteinExistence type="predicted"/>
<reference evidence="1" key="1">
    <citation type="journal article" date="2015" name="Nature">
        <title>Complex archaea that bridge the gap between prokaryotes and eukaryotes.</title>
        <authorList>
            <person name="Spang A."/>
            <person name="Saw J.H."/>
            <person name="Jorgensen S.L."/>
            <person name="Zaremba-Niedzwiedzka K."/>
            <person name="Martijn J."/>
            <person name="Lind A.E."/>
            <person name="van Eijk R."/>
            <person name="Schleper C."/>
            <person name="Guy L."/>
            <person name="Ettema T.J."/>
        </authorList>
    </citation>
    <scope>NUCLEOTIDE SEQUENCE</scope>
</reference>
<organism evidence="1">
    <name type="scientific">marine sediment metagenome</name>
    <dbReference type="NCBI Taxonomy" id="412755"/>
    <lineage>
        <taxon>unclassified sequences</taxon>
        <taxon>metagenomes</taxon>
        <taxon>ecological metagenomes</taxon>
    </lineage>
</organism>
<gene>
    <name evidence="1" type="ORF">LCGC14_1526410</name>
</gene>
<sequence length="344" mass="36795">MPKKKGLTLTPGLQDLVTEVNARHARAQESAVEADAEGGVPLLGKIFNEGSDFVADRVGDVVQGGAYVLNTMDLSRKWVAQPVLGAMTATVAGQWGEVESYSDLRRIWDESKVPGPVKFVSEMAFDPLLWTGWGWAQTSSVKFAKALTPLVLGGKGIGVAGRLAAPATALPQMVGRSYKIGKADFAFSGRSRKAITALSKGKLKNQREINALVKESVKLGYVPKNPDAIRQATEMIREGSGSFGRMLNPGWMARLAEPLRMNRLLSPVDVLFENMWMVPFGAAAPLLVPTAKVGGRLAVKAIDAAGKTLPIKSALWLGARVGPELGNVRLGHGEVVSVVAYIRL</sequence>
<dbReference type="AlphaFoldDB" id="A0A0F9IXG6"/>
<name>A0A0F9IXG6_9ZZZZ</name>